<keyword evidence="2" id="KW-1185">Reference proteome</keyword>
<accession>A0A149PGG9</accession>
<dbReference type="RefSeq" id="WP_153041199.1">
    <property type="nucleotide sequence ID" value="NZ_LRBG01000037.1"/>
</dbReference>
<evidence type="ECO:0000313" key="1">
    <source>
        <dbReference type="EMBL" id="KXU84124.1"/>
    </source>
</evidence>
<dbReference type="EMBL" id="LRBG01000037">
    <property type="protein sequence ID" value="KXU84124.1"/>
    <property type="molecule type" value="Genomic_DNA"/>
</dbReference>
<reference evidence="1 2" key="1">
    <citation type="journal article" date="2015" name="Int. J. Syst. Evol. Microbiol.">
        <title>Burkholderia monticola sp. nov., isolated from mountain soil.</title>
        <authorList>
            <person name="Baek I."/>
            <person name="Seo B."/>
            <person name="Lee I."/>
            <person name="Yi H."/>
            <person name="Chun J."/>
        </authorList>
    </citation>
    <scope>NUCLEOTIDE SEQUENCE [LARGE SCALE GENOMIC DNA]</scope>
    <source>
        <strain evidence="1 2">JC2948</strain>
    </source>
</reference>
<protein>
    <recommendedName>
        <fullName evidence="3">PH domain-containing protein</fullName>
    </recommendedName>
</protein>
<evidence type="ECO:0000313" key="2">
    <source>
        <dbReference type="Proteomes" id="UP000075613"/>
    </source>
</evidence>
<proteinExistence type="predicted"/>
<dbReference type="Proteomes" id="UP000075613">
    <property type="component" value="Unassembled WGS sequence"/>
</dbReference>
<gene>
    <name evidence="1" type="ORF">CI15_26885</name>
</gene>
<organism evidence="1 2">
    <name type="scientific">Paraburkholderia monticola</name>
    <dbReference type="NCBI Taxonomy" id="1399968"/>
    <lineage>
        <taxon>Bacteria</taxon>
        <taxon>Pseudomonadati</taxon>
        <taxon>Pseudomonadota</taxon>
        <taxon>Betaproteobacteria</taxon>
        <taxon>Burkholderiales</taxon>
        <taxon>Burkholderiaceae</taxon>
        <taxon>Paraburkholderia</taxon>
    </lineage>
</organism>
<dbReference type="AlphaFoldDB" id="A0A149PGG9"/>
<evidence type="ECO:0008006" key="3">
    <source>
        <dbReference type="Google" id="ProtNLM"/>
    </source>
</evidence>
<comment type="caution">
    <text evidence="1">The sequence shown here is derived from an EMBL/GenBank/DDBJ whole genome shotgun (WGS) entry which is preliminary data.</text>
</comment>
<sequence>MMYEAQLSNLSARLANAARETAGMPEESRQAWLAAIEGEIDALRTEIERNQNVEPANRFQLLQQLEDARAIATGLL</sequence>
<name>A0A149PGG9_9BURK</name>